<dbReference type="SFLD" id="SFLDG01129">
    <property type="entry name" value="C1.5:_HAD__Beta-PGM__Phosphata"/>
    <property type="match status" value="1"/>
</dbReference>
<keyword evidence="3" id="KW-1185">Reference proteome</keyword>
<organism evidence="2 3">
    <name type="scientific">Deinococcus taklimakanensis</name>
    <dbReference type="NCBI Taxonomy" id="536443"/>
    <lineage>
        <taxon>Bacteria</taxon>
        <taxon>Thermotogati</taxon>
        <taxon>Deinococcota</taxon>
        <taxon>Deinococci</taxon>
        <taxon>Deinococcales</taxon>
        <taxon>Deinococcaceae</taxon>
        <taxon>Deinococcus</taxon>
    </lineage>
</organism>
<dbReference type="SUPFAM" id="SSF56784">
    <property type="entry name" value="HAD-like"/>
    <property type="match status" value="1"/>
</dbReference>
<dbReference type="EC" id="3.1.3.-" evidence="2"/>
<dbReference type="PANTHER" id="PTHR43316">
    <property type="entry name" value="HYDROLASE, HALOACID DELAHOGENASE-RELATED"/>
    <property type="match status" value="1"/>
</dbReference>
<dbReference type="NCBIfam" id="TIGR01509">
    <property type="entry name" value="HAD-SF-IA-v3"/>
    <property type="match status" value="1"/>
</dbReference>
<dbReference type="PRINTS" id="PR00413">
    <property type="entry name" value="HADHALOGNASE"/>
</dbReference>
<reference evidence="3" key="1">
    <citation type="journal article" date="2019" name="Int. J. Syst. Evol. Microbiol.">
        <title>The Global Catalogue of Microorganisms (GCM) 10K type strain sequencing project: providing services to taxonomists for standard genome sequencing and annotation.</title>
        <authorList>
            <consortium name="The Broad Institute Genomics Platform"/>
            <consortium name="The Broad Institute Genome Sequencing Center for Infectious Disease"/>
            <person name="Wu L."/>
            <person name="Ma J."/>
        </authorList>
    </citation>
    <scope>NUCLEOTIDE SEQUENCE [LARGE SCALE GENOMIC DNA]</scope>
    <source>
        <strain evidence="3">KCTC 33842</strain>
    </source>
</reference>
<dbReference type="CDD" id="cd02603">
    <property type="entry name" value="HAD_sEH-N_like"/>
    <property type="match status" value="1"/>
</dbReference>
<dbReference type="Pfam" id="PF00702">
    <property type="entry name" value="Hydrolase"/>
    <property type="match status" value="1"/>
</dbReference>
<dbReference type="PANTHER" id="PTHR43316:SF3">
    <property type="entry name" value="HALOACID DEHALOGENASE, TYPE II (AFU_ORTHOLOGUE AFUA_2G07750)-RELATED"/>
    <property type="match status" value="1"/>
</dbReference>
<evidence type="ECO:0000256" key="1">
    <source>
        <dbReference type="ARBA" id="ARBA00022801"/>
    </source>
</evidence>
<proteinExistence type="predicted"/>
<accession>A0ABW5P213</accession>
<protein>
    <submittedName>
        <fullName evidence="2">HAD family hydrolase</fullName>
        <ecNumber evidence="2">3.1.3.-</ecNumber>
    </submittedName>
</protein>
<dbReference type="InterPro" id="IPR051540">
    <property type="entry name" value="S-2-haloacid_dehalogenase"/>
</dbReference>
<dbReference type="InterPro" id="IPR023214">
    <property type="entry name" value="HAD_sf"/>
</dbReference>
<keyword evidence="1 2" id="KW-0378">Hydrolase</keyword>
<name>A0ABW5P213_9DEIO</name>
<sequence>MTRPSSASSRIRAVLFDRDDTLVTTDPGVYREAAIWASQQFGLDAQTVGTRMAQLWQERGMNWWHLRTHDDEAAFWADYGAELAARLGLEAGHAQALMDAYPYERFMKAVPNARAVLTELRGRGLKIGVLSNTLPSIDRTLEEVGLRDLVDVAVATCLIGVHKPDAGAFLYAVGALGVPAGEVLFVDDRPENVAAARELGLRAVLIDLTGENPEAIHDLRAVAGVLA</sequence>
<dbReference type="InterPro" id="IPR036412">
    <property type="entry name" value="HAD-like_sf"/>
</dbReference>
<evidence type="ECO:0000313" key="3">
    <source>
        <dbReference type="Proteomes" id="UP001597475"/>
    </source>
</evidence>
<dbReference type="SFLD" id="SFLDS00003">
    <property type="entry name" value="Haloacid_Dehalogenase"/>
    <property type="match status" value="1"/>
</dbReference>
<dbReference type="GO" id="GO:0016787">
    <property type="term" value="F:hydrolase activity"/>
    <property type="evidence" value="ECO:0007669"/>
    <property type="project" value="UniProtKB-KW"/>
</dbReference>
<dbReference type="InterPro" id="IPR006439">
    <property type="entry name" value="HAD-SF_hydro_IA"/>
</dbReference>
<dbReference type="RefSeq" id="WP_386843807.1">
    <property type="nucleotide sequence ID" value="NZ_JBHUMK010000021.1"/>
</dbReference>
<evidence type="ECO:0000313" key="2">
    <source>
        <dbReference type="EMBL" id="MFD2608883.1"/>
    </source>
</evidence>
<dbReference type="Gene3D" id="3.40.50.1000">
    <property type="entry name" value="HAD superfamily/HAD-like"/>
    <property type="match status" value="1"/>
</dbReference>
<dbReference type="EMBL" id="JBHUMK010000021">
    <property type="protein sequence ID" value="MFD2608883.1"/>
    <property type="molecule type" value="Genomic_DNA"/>
</dbReference>
<comment type="caution">
    <text evidence="2">The sequence shown here is derived from an EMBL/GenBank/DDBJ whole genome shotgun (WGS) entry which is preliminary data.</text>
</comment>
<gene>
    <name evidence="2" type="ORF">ACFSR9_05425</name>
</gene>
<dbReference type="Proteomes" id="UP001597475">
    <property type="component" value="Unassembled WGS sequence"/>
</dbReference>